<sequence>MEALRIVLKQNSANYKKEETSLNKMTYPLPPFSTVIGAIHNACNYKEYKPMDISIQGNYESLTLEPYTDYCFLNTVMDDRGILVKFKNSNSLSMAYEKVAKALKAQGNSFRKGTTIQVYNEDLLEEFRDLRDLSEKIGGELKKEKDDKLKLIKDEKKDLSEKKKELKGDKTALEEIKKKEAELKLKEKGIKDEFENFKEENYTKPYSRFASLTTSLKYYETLNNVNLIIHIRSDKETLLDIEKNIYNLKSIGRSEDFVDIQEVKMVKLLEEVEDQDEIINLNSAYVDFDLVKEEVIESIKSSDSKSCSGTKYYLNKDYKIIDNKRVFNKRKVLFISEYMVEKAAENVYFDIDDNNKYIVNFI</sequence>
<gene>
    <name evidence="3" type="primary">cas5</name>
    <name evidence="3" type="ORF">ERS852568_01038</name>
</gene>
<dbReference type="NCBIfam" id="TIGR02593">
    <property type="entry name" value="CRISPR_cas5"/>
    <property type="match status" value="1"/>
</dbReference>
<keyword evidence="2" id="KW-0175">Coiled coil</keyword>
<protein>
    <submittedName>
        <fullName evidence="3">CRISPR-associated protein Cas5</fullName>
    </submittedName>
</protein>
<keyword evidence="1" id="KW-0051">Antiviral defense</keyword>
<name>A0A174RR23_9CLOT</name>
<dbReference type="AlphaFoldDB" id="A0A174RR23"/>
<organism evidence="3 4">
    <name type="scientific">Clostridium baratii</name>
    <dbReference type="NCBI Taxonomy" id="1561"/>
    <lineage>
        <taxon>Bacteria</taxon>
        <taxon>Bacillati</taxon>
        <taxon>Bacillota</taxon>
        <taxon>Clostridia</taxon>
        <taxon>Eubacteriales</taxon>
        <taxon>Clostridiaceae</taxon>
        <taxon>Clostridium</taxon>
    </lineage>
</organism>
<proteinExistence type="predicted"/>
<dbReference type="RefSeq" id="WP_055207015.1">
    <property type="nucleotide sequence ID" value="NZ_CZBO01000001.1"/>
</dbReference>
<accession>A0A174RR23</accession>
<dbReference type="InterPro" id="IPR013422">
    <property type="entry name" value="CRISPR-assoc_prot_Cas5_N"/>
</dbReference>
<dbReference type="EMBL" id="CZBO01000001">
    <property type="protein sequence ID" value="CUP85380.1"/>
    <property type="molecule type" value="Genomic_DNA"/>
</dbReference>
<reference evidence="3 4" key="1">
    <citation type="submission" date="2015-09" db="EMBL/GenBank/DDBJ databases">
        <authorList>
            <consortium name="Pathogen Informatics"/>
        </authorList>
    </citation>
    <scope>NUCLEOTIDE SEQUENCE [LARGE SCALE GENOMIC DNA]</scope>
    <source>
        <strain evidence="3 4">2789STDY5834956</strain>
    </source>
</reference>
<evidence type="ECO:0000313" key="3">
    <source>
        <dbReference type="EMBL" id="CUP85380.1"/>
    </source>
</evidence>
<dbReference type="Proteomes" id="UP000095563">
    <property type="component" value="Unassembled WGS sequence"/>
</dbReference>
<feature type="coiled-coil region" evidence="2">
    <location>
        <begin position="142"/>
        <end position="193"/>
    </location>
</feature>
<evidence type="ECO:0000256" key="2">
    <source>
        <dbReference type="SAM" id="Coils"/>
    </source>
</evidence>
<dbReference type="GO" id="GO:0051607">
    <property type="term" value="P:defense response to virus"/>
    <property type="evidence" value="ECO:0007669"/>
    <property type="project" value="UniProtKB-KW"/>
</dbReference>
<evidence type="ECO:0000256" key="1">
    <source>
        <dbReference type="ARBA" id="ARBA00023118"/>
    </source>
</evidence>
<evidence type="ECO:0000313" key="4">
    <source>
        <dbReference type="Proteomes" id="UP000095563"/>
    </source>
</evidence>